<dbReference type="RefSeq" id="WP_109707335.1">
    <property type="nucleotide sequence ID" value="NZ_QGDB01000005.1"/>
</dbReference>
<accession>A0A316JDC4</accession>
<dbReference type="OrthoDB" id="9786855at2"/>
<dbReference type="Pfam" id="PF03692">
    <property type="entry name" value="CxxCxxCC"/>
    <property type="match status" value="1"/>
</dbReference>
<name>A0A316JDC4_9HYPH</name>
<comment type="similarity">
    <text evidence="1">Belongs to the UPF0260 family.</text>
</comment>
<protein>
    <recommendedName>
        <fullName evidence="1">UPF0260 protein DKP76_13545</fullName>
    </recommendedName>
</protein>
<dbReference type="AlphaFoldDB" id="A0A316JDC4"/>
<dbReference type="NCBIfam" id="NF003507">
    <property type="entry name" value="PRK05170.2-5"/>
    <property type="match status" value="1"/>
</dbReference>
<organism evidence="2 3">
    <name type="scientific">Falsochrobactrum shanghaiense</name>
    <dbReference type="NCBI Taxonomy" id="2201899"/>
    <lineage>
        <taxon>Bacteria</taxon>
        <taxon>Pseudomonadati</taxon>
        <taxon>Pseudomonadota</taxon>
        <taxon>Alphaproteobacteria</taxon>
        <taxon>Hyphomicrobiales</taxon>
        <taxon>Brucellaceae</taxon>
        <taxon>Falsochrobactrum</taxon>
    </lineage>
</organism>
<dbReference type="PIRSF" id="PIRSF006173">
    <property type="entry name" value="UCP006173"/>
    <property type="match status" value="1"/>
</dbReference>
<dbReference type="Proteomes" id="UP000245865">
    <property type="component" value="Unassembled WGS sequence"/>
</dbReference>
<comment type="caution">
    <text evidence="2">The sequence shown here is derived from an EMBL/GenBank/DDBJ whole genome shotgun (WGS) entry which is preliminary data.</text>
</comment>
<dbReference type="InterPro" id="IPR008228">
    <property type="entry name" value="UCP006173"/>
</dbReference>
<sequence>MKKEPFWRTKSLEELSRNEWESLCDGCGQCCMHKLQDDDTDEIYWTSVACTLLDSESCQCSNYPDRRKWVPDCVLLTPEIIYEVSWLPQTCAYRLVAEGSDLYWWHPLVSGSSDTVHEAGISVRGKVAAFDHELESEEDYLHYMVDAPASQR</sequence>
<dbReference type="NCBIfam" id="NF003501">
    <property type="entry name" value="PRK05170.1-5"/>
    <property type="match status" value="1"/>
</dbReference>
<dbReference type="PANTHER" id="PTHR37421:SF1">
    <property type="entry name" value="UPF0260 PROTEIN YCGN"/>
    <property type="match status" value="1"/>
</dbReference>
<dbReference type="InterPro" id="IPR005358">
    <property type="entry name" value="Puta_zinc/iron-chelating_dom"/>
</dbReference>
<dbReference type="PANTHER" id="PTHR37421">
    <property type="entry name" value="UPF0260 PROTEIN YCGN"/>
    <property type="match status" value="1"/>
</dbReference>
<evidence type="ECO:0000313" key="3">
    <source>
        <dbReference type="Proteomes" id="UP000245865"/>
    </source>
</evidence>
<evidence type="ECO:0000313" key="2">
    <source>
        <dbReference type="EMBL" id="PWL17053.1"/>
    </source>
</evidence>
<proteinExistence type="inferred from homology"/>
<evidence type="ECO:0000256" key="1">
    <source>
        <dbReference type="HAMAP-Rule" id="MF_00676"/>
    </source>
</evidence>
<reference evidence="2 3" key="1">
    <citation type="submission" date="2018-05" db="EMBL/GenBank/DDBJ databases">
        <title>Comparative genomic sequence analysis between strain HN4 and CCM 8460T (Falsochrobactrum ovis) will provide more evidence to prove that HN4 is a new species of Falsochrobactrum.</title>
        <authorList>
            <person name="Lyu W."/>
            <person name="Sun L."/>
            <person name="Yao L."/>
        </authorList>
    </citation>
    <scope>NUCLEOTIDE SEQUENCE [LARGE SCALE GENOMIC DNA]</scope>
    <source>
        <strain evidence="2 3">HN4</strain>
    </source>
</reference>
<gene>
    <name evidence="2" type="ORF">DKP76_13545</name>
</gene>
<dbReference type="HAMAP" id="MF_00676">
    <property type="entry name" value="UPF0260"/>
    <property type="match status" value="1"/>
</dbReference>
<dbReference type="EMBL" id="QGDB01000005">
    <property type="protein sequence ID" value="PWL17053.1"/>
    <property type="molecule type" value="Genomic_DNA"/>
</dbReference>
<keyword evidence="3" id="KW-1185">Reference proteome</keyword>